<feature type="chain" id="PRO_5026805969" description="DUF3108 domain-containing protein" evidence="1">
    <location>
        <begin position="23"/>
        <end position="205"/>
    </location>
</feature>
<keyword evidence="4" id="KW-1185">Reference proteome</keyword>
<evidence type="ECO:0000313" key="3">
    <source>
        <dbReference type="EMBL" id="VTR93235.1"/>
    </source>
</evidence>
<protein>
    <recommendedName>
        <fullName evidence="2">DUF3108 domain-containing protein</fullName>
    </recommendedName>
</protein>
<sequence>MLRLFAGLAALVPLMWSTTAAAPVPKHLMKEPPLYYPTRVGAKWVYQIGKEELVLSVSAVEPTDTGLLVSITNHRPNGRTFLDQKMLVTPAGVTQIESFEGKLDSPWCWLKIPCVIGQKWESDCSNDVFVQKWECTTLGTEEVEVPAGKFTAVRVHTKLVVTRREGGPLPIGSVISSVEWYAPGVGVVKVEPSPGSTRVLKSFTP</sequence>
<organism evidence="3 4">
    <name type="scientific">Gemmata massiliana</name>
    <dbReference type="NCBI Taxonomy" id="1210884"/>
    <lineage>
        <taxon>Bacteria</taxon>
        <taxon>Pseudomonadati</taxon>
        <taxon>Planctomycetota</taxon>
        <taxon>Planctomycetia</taxon>
        <taxon>Gemmatales</taxon>
        <taxon>Gemmataceae</taxon>
        <taxon>Gemmata</taxon>
    </lineage>
</organism>
<evidence type="ECO:0000256" key="1">
    <source>
        <dbReference type="SAM" id="SignalP"/>
    </source>
</evidence>
<gene>
    <name evidence="3" type="ORF">SOIL9_44790</name>
</gene>
<name>A0A6P2CYN7_9BACT</name>
<evidence type="ECO:0000313" key="4">
    <source>
        <dbReference type="Proteomes" id="UP000464178"/>
    </source>
</evidence>
<evidence type="ECO:0000259" key="2">
    <source>
        <dbReference type="Pfam" id="PF21347"/>
    </source>
</evidence>
<reference evidence="3 4" key="1">
    <citation type="submission" date="2019-05" db="EMBL/GenBank/DDBJ databases">
        <authorList>
            <consortium name="Science for Life Laboratories"/>
        </authorList>
    </citation>
    <scope>NUCLEOTIDE SEQUENCE [LARGE SCALE GENOMIC DNA]</scope>
    <source>
        <strain evidence="3">Soil9</strain>
    </source>
</reference>
<dbReference type="Proteomes" id="UP000464178">
    <property type="component" value="Chromosome"/>
</dbReference>
<dbReference type="EMBL" id="LR593886">
    <property type="protein sequence ID" value="VTR93235.1"/>
    <property type="molecule type" value="Genomic_DNA"/>
</dbReference>
<dbReference type="RefSeq" id="WP_162667999.1">
    <property type="nucleotide sequence ID" value="NZ_LR593886.1"/>
</dbReference>
<dbReference type="Gene3D" id="2.40.360.20">
    <property type="match status" value="1"/>
</dbReference>
<keyword evidence="1" id="KW-0732">Signal</keyword>
<feature type="domain" description="DUF3108" evidence="2">
    <location>
        <begin position="139"/>
        <end position="192"/>
    </location>
</feature>
<proteinExistence type="predicted"/>
<dbReference type="Pfam" id="PF21347">
    <property type="entry name" value="DUF3108_like"/>
    <property type="match status" value="1"/>
</dbReference>
<dbReference type="InterPro" id="IPR049279">
    <property type="entry name" value="DUF3108-like"/>
</dbReference>
<dbReference type="AlphaFoldDB" id="A0A6P2CYN7"/>
<accession>A0A6P2CYN7</accession>
<dbReference type="KEGG" id="gms:SOIL9_44790"/>
<feature type="signal peptide" evidence="1">
    <location>
        <begin position="1"/>
        <end position="22"/>
    </location>
</feature>